<keyword evidence="2" id="KW-0812">Transmembrane</keyword>
<feature type="transmembrane region" description="Helical" evidence="2">
    <location>
        <begin position="350"/>
        <end position="373"/>
    </location>
</feature>
<dbReference type="InterPro" id="IPR002656">
    <property type="entry name" value="Acyl_transf_3_dom"/>
</dbReference>
<feature type="region of interest" description="Disordered" evidence="1">
    <location>
        <begin position="1"/>
        <end position="27"/>
    </location>
</feature>
<dbReference type="EC" id="2.3.-.-" evidence="4"/>
<evidence type="ECO:0000313" key="4">
    <source>
        <dbReference type="EMBL" id="XCP82228.1"/>
    </source>
</evidence>
<dbReference type="Pfam" id="PF01757">
    <property type="entry name" value="Acyl_transf_3"/>
    <property type="match status" value="1"/>
</dbReference>
<evidence type="ECO:0000256" key="2">
    <source>
        <dbReference type="SAM" id="Phobius"/>
    </source>
</evidence>
<accession>A0AAU8N1F7</accession>
<keyword evidence="2" id="KW-1133">Transmembrane helix</keyword>
<keyword evidence="4" id="KW-0808">Transferase</keyword>
<feature type="transmembrane region" description="Helical" evidence="2">
    <location>
        <begin position="268"/>
        <end position="286"/>
    </location>
</feature>
<feature type="transmembrane region" description="Helical" evidence="2">
    <location>
        <begin position="239"/>
        <end position="256"/>
    </location>
</feature>
<dbReference type="RefSeq" id="WP_366180473.1">
    <property type="nucleotide sequence ID" value="NZ_CP159989.1"/>
</dbReference>
<sequence>MTLIHHQPPVEGANATPAAMPAQPRPSAGRLRELDGLRGLAAVVVLIHHCLLTVPSLAEVGARPGVAPGGALERALSLTPAHLLWGGYEAVLIFFILSGVALSYPIARRRATGRSFDWVDYAPRRLIRLWVPAGASTLLAIALIILVPRSDDTSLGAWVRAHYVSDISIKQTVREIALLPAYAYRNSVLWSLHAEAAFSILLPLVILAVALGARARLSWALGAAALTVTLVSGDPGSALFLPVFTIGAVLGWRWGTMPDPLPARPTRWAGAAAVACLITMTSPWWTAPETWPGLLSGSPSTALVPLGSPASPWGHRLGSMIAVASAAGTITLIVRAGALRSLLRSRAAQLCGELSFSLYLVHTPVVLLVRTLAPSIDPWWMLLVGPAAALPAAWFFHRLVERPSHRWSRAAGRWASSRLHALPRGASPGRQGGHAA</sequence>
<keyword evidence="2" id="KW-0472">Membrane</keyword>
<dbReference type="EMBL" id="CP159989">
    <property type="protein sequence ID" value="XCP82228.1"/>
    <property type="molecule type" value="Genomic_DNA"/>
</dbReference>
<feature type="transmembrane region" description="Helical" evidence="2">
    <location>
        <begin position="379"/>
        <end position="400"/>
    </location>
</feature>
<dbReference type="PANTHER" id="PTHR23028:SF53">
    <property type="entry name" value="ACYL_TRANSF_3 DOMAIN-CONTAINING PROTEIN"/>
    <property type="match status" value="1"/>
</dbReference>
<feature type="transmembrane region" description="Helical" evidence="2">
    <location>
        <begin position="317"/>
        <end position="338"/>
    </location>
</feature>
<gene>
    <name evidence="4" type="ORF">ABXS69_09820</name>
</gene>
<reference evidence="4" key="1">
    <citation type="submission" date="2024-05" db="EMBL/GenBank/DDBJ databases">
        <title>Draft genome assemblies of 36 bacteria isolated from hibernating arctic ground squirrels.</title>
        <authorList>
            <person name="McKee H."/>
            <person name="Mullen L."/>
            <person name="Drown D.M."/>
            <person name="Duddleston K.N."/>
        </authorList>
    </citation>
    <scope>NUCLEOTIDE SEQUENCE</scope>
    <source>
        <strain evidence="4">AR004</strain>
    </source>
</reference>
<organism evidence="4">
    <name type="scientific">Actinomyces timonensis</name>
    <dbReference type="NCBI Taxonomy" id="1288391"/>
    <lineage>
        <taxon>Bacteria</taxon>
        <taxon>Bacillati</taxon>
        <taxon>Actinomycetota</taxon>
        <taxon>Actinomycetes</taxon>
        <taxon>Actinomycetales</taxon>
        <taxon>Actinomycetaceae</taxon>
        <taxon>Actinomyces</taxon>
    </lineage>
</organism>
<name>A0AAU8N1F7_9ACTO</name>
<dbReference type="PANTHER" id="PTHR23028">
    <property type="entry name" value="ACETYLTRANSFERASE"/>
    <property type="match status" value="1"/>
</dbReference>
<dbReference type="AlphaFoldDB" id="A0AAU8N1F7"/>
<feature type="domain" description="Acyltransferase 3" evidence="3">
    <location>
        <begin position="33"/>
        <end position="397"/>
    </location>
</feature>
<feature type="transmembrane region" description="Helical" evidence="2">
    <location>
        <begin position="127"/>
        <end position="147"/>
    </location>
</feature>
<keyword evidence="4" id="KW-0012">Acyltransferase</keyword>
<protein>
    <submittedName>
        <fullName evidence="4">Acyltransferase</fullName>
        <ecNumber evidence="4">2.3.-.-</ecNumber>
    </submittedName>
</protein>
<feature type="transmembrane region" description="Helical" evidence="2">
    <location>
        <begin position="188"/>
        <end position="210"/>
    </location>
</feature>
<dbReference type="GO" id="GO:0016020">
    <property type="term" value="C:membrane"/>
    <property type="evidence" value="ECO:0007669"/>
    <property type="project" value="TreeGrafter"/>
</dbReference>
<feature type="transmembrane region" description="Helical" evidence="2">
    <location>
        <begin position="82"/>
        <end position="106"/>
    </location>
</feature>
<evidence type="ECO:0000256" key="1">
    <source>
        <dbReference type="SAM" id="MobiDB-lite"/>
    </source>
</evidence>
<feature type="transmembrane region" description="Helical" evidence="2">
    <location>
        <begin position="217"/>
        <end position="233"/>
    </location>
</feature>
<dbReference type="GO" id="GO:0016747">
    <property type="term" value="F:acyltransferase activity, transferring groups other than amino-acyl groups"/>
    <property type="evidence" value="ECO:0007669"/>
    <property type="project" value="InterPro"/>
</dbReference>
<dbReference type="InterPro" id="IPR050879">
    <property type="entry name" value="Acyltransferase_3"/>
</dbReference>
<dbReference type="GO" id="GO:0000271">
    <property type="term" value="P:polysaccharide biosynthetic process"/>
    <property type="evidence" value="ECO:0007669"/>
    <property type="project" value="TreeGrafter"/>
</dbReference>
<evidence type="ECO:0000259" key="3">
    <source>
        <dbReference type="Pfam" id="PF01757"/>
    </source>
</evidence>
<proteinExistence type="predicted"/>